<feature type="coiled-coil region" evidence="11">
    <location>
        <begin position="35"/>
        <end position="87"/>
    </location>
</feature>
<evidence type="ECO:0000256" key="4">
    <source>
        <dbReference type="ARBA" id="ARBA00022443"/>
    </source>
</evidence>
<feature type="domain" description="Ig-like" evidence="14">
    <location>
        <begin position="7155"/>
        <end position="7248"/>
    </location>
</feature>
<dbReference type="GO" id="GO:0030017">
    <property type="term" value="C:sarcomere"/>
    <property type="evidence" value="ECO:0007669"/>
    <property type="project" value="UniProtKB-ARBA"/>
</dbReference>
<feature type="region of interest" description="Disordered" evidence="12">
    <location>
        <begin position="5709"/>
        <end position="5743"/>
    </location>
</feature>
<dbReference type="GO" id="GO:0045989">
    <property type="term" value="P:positive regulation of striated muscle contraction"/>
    <property type="evidence" value="ECO:0007669"/>
    <property type="project" value="UniProtKB-ARBA"/>
</dbReference>
<dbReference type="PROSITE" id="PS50002">
    <property type="entry name" value="SH3"/>
    <property type="match status" value="1"/>
</dbReference>
<name>A0A151I9J5_9HYME</name>
<dbReference type="GO" id="GO:0060298">
    <property type="term" value="P:positive regulation of sarcomere organization"/>
    <property type="evidence" value="ECO:0007669"/>
    <property type="project" value="UniProtKB-ARBA"/>
</dbReference>
<keyword evidence="6" id="KW-0677">Repeat</keyword>
<feature type="domain" description="Ig-like" evidence="14">
    <location>
        <begin position="6180"/>
        <end position="6269"/>
    </location>
</feature>
<dbReference type="Proteomes" id="UP000078542">
    <property type="component" value="Unassembled WGS sequence"/>
</dbReference>
<feature type="compositionally biased region" description="Basic and acidic residues" evidence="12">
    <location>
        <begin position="5192"/>
        <end position="5209"/>
    </location>
</feature>
<dbReference type="GO" id="GO:0009653">
    <property type="term" value="P:anatomical structure morphogenesis"/>
    <property type="evidence" value="ECO:0007669"/>
    <property type="project" value="UniProtKB-ARBA"/>
</dbReference>
<dbReference type="SMART" id="SM00409">
    <property type="entry name" value="IG"/>
    <property type="match status" value="11"/>
</dbReference>
<keyword evidence="11" id="KW-0175">Coiled coil</keyword>
<dbReference type="GO" id="GO:0040017">
    <property type="term" value="P:positive regulation of locomotion"/>
    <property type="evidence" value="ECO:0007669"/>
    <property type="project" value="UniProtKB-ARBA"/>
</dbReference>
<evidence type="ECO:0000256" key="5">
    <source>
        <dbReference type="ARBA" id="ARBA00022490"/>
    </source>
</evidence>
<feature type="compositionally biased region" description="Polar residues" evidence="12">
    <location>
        <begin position="1"/>
        <end position="10"/>
    </location>
</feature>
<comment type="subcellular location">
    <subcellularLocation>
        <location evidence="2">Cytoplasm</location>
    </subcellularLocation>
    <subcellularLocation>
        <location evidence="1">Nucleus</location>
    </subcellularLocation>
</comment>
<dbReference type="FunFam" id="2.60.40.10:FF:000050">
    <property type="entry name" value="Titin isoform B"/>
    <property type="match status" value="2"/>
</dbReference>
<feature type="region of interest" description="Disordered" evidence="12">
    <location>
        <begin position="5402"/>
        <end position="5430"/>
    </location>
</feature>
<evidence type="ECO:0000256" key="11">
    <source>
        <dbReference type="SAM" id="Coils"/>
    </source>
</evidence>
<feature type="region of interest" description="Disordered" evidence="12">
    <location>
        <begin position="5192"/>
        <end position="5352"/>
    </location>
</feature>
<feature type="domain" description="Ig-like" evidence="14">
    <location>
        <begin position="6776"/>
        <end position="6859"/>
    </location>
</feature>
<keyword evidence="8" id="KW-0539">Nucleus</keyword>
<dbReference type="FunFam" id="2.60.40.10:FF:000056">
    <property type="entry name" value="twitchin isoform X4"/>
    <property type="match status" value="1"/>
</dbReference>
<dbReference type="FunFam" id="2.60.40.10:FF:000032">
    <property type="entry name" value="palladin isoform X1"/>
    <property type="match status" value="2"/>
</dbReference>
<gene>
    <name evidence="16" type="ORF">ALC62_13640</name>
</gene>
<feature type="domain" description="Fibronectin type-III" evidence="15">
    <location>
        <begin position="7341"/>
        <end position="7436"/>
    </location>
</feature>
<feature type="compositionally biased region" description="Basic and acidic residues" evidence="12">
    <location>
        <begin position="18"/>
        <end position="35"/>
    </location>
</feature>
<dbReference type="InterPro" id="IPR007110">
    <property type="entry name" value="Ig-like_dom"/>
</dbReference>
<dbReference type="FunFam" id="2.60.40.10:FF:001138">
    <property type="entry name" value="Sallimus, isoform P"/>
    <property type="match status" value="1"/>
</dbReference>
<keyword evidence="5" id="KW-0963">Cytoplasm</keyword>
<dbReference type="STRING" id="456900.A0A151I9J5"/>
<dbReference type="PANTHER" id="PTHR13817:SF151">
    <property type="entry name" value="TITIN"/>
    <property type="match status" value="1"/>
</dbReference>
<dbReference type="FunFam" id="2.60.40.10:FF:000031">
    <property type="entry name" value="Myosin-binding protein C, slow type"/>
    <property type="match status" value="2"/>
</dbReference>
<feature type="region of interest" description="Disordered" evidence="12">
    <location>
        <begin position="5639"/>
        <end position="5673"/>
    </location>
</feature>
<evidence type="ECO:0000256" key="10">
    <source>
        <dbReference type="PROSITE-ProRule" id="PRU00192"/>
    </source>
</evidence>
<evidence type="ECO:0000256" key="6">
    <source>
        <dbReference type="ARBA" id="ARBA00022737"/>
    </source>
</evidence>
<evidence type="ECO:0000256" key="9">
    <source>
        <dbReference type="ARBA" id="ARBA00023319"/>
    </source>
</evidence>
<feature type="domain" description="Ig-like" evidence="14">
    <location>
        <begin position="6501"/>
        <end position="6591"/>
    </location>
</feature>
<dbReference type="SUPFAM" id="SSF50044">
    <property type="entry name" value="SH3-domain"/>
    <property type="match status" value="1"/>
</dbReference>
<feature type="non-terminal residue" evidence="16">
    <location>
        <position position="1"/>
    </location>
</feature>
<dbReference type="PROSITE" id="PS50853">
    <property type="entry name" value="FN3"/>
    <property type="match status" value="5"/>
</dbReference>
<organism evidence="16 17">
    <name type="scientific">Cyphomyrmex costatus</name>
    <dbReference type="NCBI Taxonomy" id="456900"/>
    <lineage>
        <taxon>Eukaryota</taxon>
        <taxon>Metazoa</taxon>
        <taxon>Ecdysozoa</taxon>
        <taxon>Arthropoda</taxon>
        <taxon>Hexapoda</taxon>
        <taxon>Insecta</taxon>
        <taxon>Pterygota</taxon>
        <taxon>Neoptera</taxon>
        <taxon>Endopterygota</taxon>
        <taxon>Hymenoptera</taxon>
        <taxon>Apocrita</taxon>
        <taxon>Aculeata</taxon>
        <taxon>Formicoidea</taxon>
        <taxon>Formicidae</taxon>
        <taxon>Myrmicinae</taxon>
        <taxon>Cyphomyrmex</taxon>
    </lineage>
</organism>
<dbReference type="FunFam" id="2.60.40.10:FF:000107">
    <property type="entry name" value="Myosin, light chain kinase a"/>
    <property type="match status" value="1"/>
</dbReference>
<dbReference type="Pfam" id="PF00041">
    <property type="entry name" value="fn3"/>
    <property type="match status" value="5"/>
</dbReference>
<evidence type="ECO:0000256" key="8">
    <source>
        <dbReference type="ARBA" id="ARBA00023242"/>
    </source>
</evidence>
<keyword evidence="9" id="KW-0393">Immunoglobulin domain</keyword>
<dbReference type="SMART" id="SM00060">
    <property type="entry name" value="FN3"/>
    <property type="match status" value="5"/>
</dbReference>
<feature type="compositionally biased region" description="Basic and acidic residues" evidence="12">
    <location>
        <begin position="5235"/>
        <end position="5258"/>
    </location>
</feature>
<dbReference type="SUPFAM" id="SSF49265">
    <property type="entry name" value="Fibronectin type III"/>
    <property type="match status" value="3"/>
</dbReference>
<reference evidence="16 17" key="1">
    <citation type="submission" date="2016-03" db="EMBL/GenBank/DDBJ databases">
        <title>Cyphomyrmex costatus WGS genome.</title>
        <authorList>
            <person name="Nygaard S."/>
            <person name="Hu H."/>
            <person name="Boomsma J."/>
            <person name="Zhang G."/>
        </authorList>
    </citation>
    <scope>NUCLEOTIDE SEQUENCE [LARGE SCALE GENOMIC DNA]</scope>
    <source>
        <strain evidence="16">MS0001</strain>
        <tissue evidence="16">Whole body</tissue>
    </source>
</reference>
<dbReference type="GO" id="GO:0030154">
    <property type="term" value="P:cell differentiation"/>
    <property type="evidence" value="ECO:0007669"/>
    <property type="project" value="UniProtKB-ARBA"/>
</dbReference>
<feature type="domain" description="Fibronectin type-III" evidence="15">
    <location>
        <begin position="7055"/>
        <end position="7150"/>
    </location>
</feature>
<dbReference type="InterPro" id="IPR013098">
    <property type="entry name" value="Ig_I-set"/>
</dbReference>
<feature type="domain" description="Ig-like" evidence="14">
    <location>
        <begin position="6686"/>
        <end position="6770"/>
    </location>
</feature>
<dbReference type="InterPro" id="IPR036116">
    <property type="entry name" value="FN3_sf"/>
</dbReference>
<dbReference type="Gene3D" id="2.30.30.40">
    <property type="entry name" value="SH3 Domains"/>
    <property type="match status" value="1"/>
</dbReference>
<feature type="compositionally biased region" description="Basic and acidic residues" evidence="12">
    <location>
        <begin position="5266"/>
        <end position="5297"/>
    </location>
</feature>
<dbReference type="GO" id="GO:0005634">
    <property type="term" value="C:nucleus"/>
    <property type="evidence" value="ECO:0007669"/>
    <property type="project" value="UniProtKB-SubCell"/>
</dbReference>
<evidence type="ECO:0000256" key="12">
    <source>
        <dbReference type="SAM" id="MobiDB-lite"/>
    </source>
</evidence>
<keyword evidence="4 10" id="KW-0728">SH3 domain</keyword>
<dbReference type="FunFam" id="2.60.40.10:FF:000425">
    <property type="entry name" value="Myosin light chain kinase"/>
    <property type="match status" value="1"/>
</dbReference>
<dbReference type="CDD" id="cd00063">
    <property type="entry name" value="FN3"/>
    <property type="match status" value="5"/>
</dbReference>
<evidence type="ECO:0000256" key="3">
    <source>
        <dbReference type="ARBA" id="ARBA00006692"/>
    </source>
</evidence>
<keyword evidence="17" id="KW-1185">Reference proteome</keyword>
<evidence type="ECO:0000256" key="7">
    <source>
        <dbReference type="ARBA" id="ARBA00023157"/>
    </source>
</evidence>
<dbReference type="Pfam" id="PF07653">
    <property type="entry name" value="SH3_2"/>
    <property type="match status" value="1"/>
</dbReference>
<dbReference type="EMBL" id="KQ978274">
    <property type="protein sequence ID" value="KYM95733.1"/>
    <property type="molecule type" value="Genomic_DNA"/>
</dbReference>
<protein>
    <submittedName>
        <fullName evidence="16">Titin</fullName>
    </submittedName>
</protein>
<feature type="compositionally biased region" description="Basic and acidic residues" evidence="12">
    <location>
        <begin position="5306"/>
        <end position="5315"/>
    </location>
</feature>
<feature type="domain" description="Ig-like" evidence="14">
    <location>
        <begin position="6304"/>
        <end position="6392"/>
    </location>
</feature>
<dbReference type="PANTHER" id="PTHR13817">
    <property type="entry name" value="TITIN"/>
    <property type="match status" value="1"/>
</dbReference>
<evidence type="ECO:0000256" key="1">
    <source>
        <dbReference type="ARBA" id="ARBA00004123"/>
    </source>
</evidence>
<feature type="region of interest" description="Disordered" evidence="12">
    <location>
        <begin position="1"/>
        <end position="35"/>
    </location>
</feature>
<dbReference type="Pfam" id="PF07679">
    <property type="entry name" value="I-set"/>
    <property type="match status" value="10"/>
</dbReference>
<dbReference type="InterPro" id="IPR003599">
    <property type="entry name" value="Ig_sub"/>
</dbReference>
<comment type="similarity">
    <text evidence="3">Belongs to the protein kinase superfamily. CAMK Ser/Thr protein kinase family.</text>
</comment>
<feature type="domain" description="Ig-like" evidence="14">
    <location>
        <begin position="6595"/>
        <end position="6684"/>
    </location>
</feature>
<feature type="domain" description="Fibronectin type-III" evidence="15">
    <location>
        <begin position="7570"/>
        <end position="7667"/>
    </location>
</feature>
<evidence type="ECO:0000313" key="17">
    <source>
        <dbReference type="Proteomes" id="UP000078542"/>
    </source>
</evidence>
<feature type="domain" description="Fibronectin type-III" evidence="15">
    <location>
        <begin position="7442"/>
        <end position="7538"/>
    </location>
</feature>
<dbReference type="InterPro" id="IPR003961">
    <property type="entry name" value="FN3_dom"/>
</dbReference>
<dbReference type="SMART" id="SM00408">
    <property type="entry name" value="IGc2"/>
    <property type="match status" value="7"/>
</dbReference>
<dbReference type="CDD" id="cd11856">
    <property type="entry name" value="SH3_p47phox_like"/>
    <property type="match status" value="1"/>
</dbReference>
<dbReference type="PROSITE" id="PS50835">
    <property type="entry name" value="IG_LIKE"/>
    <property type="match status" value="8"/>
</dbReference>
<evidence type="ECO:0000259" key="14">
    <source>
        <dbReference type="PROSITE" id="PS50835"/>
    </source>
</evidence>
<evidence type="ECO:0000256" key="2">
    <source>
        <dbReference type="ARBA" id="ARBA00004496"/>
    </source>
</evidence>
<dbReference type="CDD" id="cd00096">
    <property type="entry name" value="Ig"/>
    <property type="match status" value="1"/>
</dbReference>
<dbReference type="InterPro" id="IPR036028">
    <property type="entry name" value="SH3-like_dom_sf"/>
</dbReference>
<dbReference type="SMART" id="SM00326">
    <property type="entry name" value="SH3"/>
    <property type="match status" value="1"/>
</dbReference>
<evidence type="ECO:0000259" key="13">
    <source>
        <dbReference type="PROSITE" id="PS50002"/>
    </source>
</evidence>
<dbReference type="Gene3D" id="2.60.40.10">
    <property type="entry name" value="Immunoglobulins"/>
    <property type="match status" value="16"/>
</dbReference>
<dbReference type="InterPro" id="IPR036179">
    <property type="entry name" value="Ig-like_dom_sf"/>
</dbReference>
<feature type="domain" description="Ig-like" evidence="14">
    <location>
        <begin position="6405"/>
        <end position="6490"/>
    </location>
</feature>
<dbReference type="InterPro" id="IPR001452">
    <property type="entry name" value="SH3_domain"/>
</dbReference>
<sequence>YEDTRQANTTLHKRKDSKPRDQIEETSQDREEGVRSIKIEEIEEIEKERKKEEIEEEIIELEQGSKGKLIRKQKQEVEQQINIEEEEKTIKKIRKSLKPKKSNIGRDEIQLEEIEKFEVTKDQLLPSMILNVSSQRNQVTPLHHTIEQAPGKPESEKAKYILDTVVALTEQITSVHDKEIDQVASSKPIKRKASISISLIEPYSIMETTAHISTNEFSGPFKATSCEATPSVITKESLLISETLTHDESVSNLSLIIPETSRKADVQVTVQEATTIGEIIVNQNEIPTEDFITPLSVKAEDIVLPQISLSVYEIQEGLVENKLESTKTVFTKPRINVNAMESLIIEEIYSEDKPGKYYPELIVPTEVATKSIISQRQRITEEMNAPEKEGAYISSRLPPSQTAHIEISYGNETAVIRHDLVQEREGEYIPECKVDSVEITPHITFLEGIMTSMIDTQQKEDDLTIEESKQITADLNVVEIMSAMTVETMASEKEQDYYPDEKPTTKLAVTSISPLEIGSVTDTIVQESEGTYSIDQKPFEVLAETSVRPEEHILVSQVQTADYPADFKNILKHVSKSGDVSIQLTEAKTILETLIHDREISMKEDAKPEIHTVEMIYDAIRGIEISQTTFVEKEAELKIFEMPESHYGKTVSTHPMISLEVQEIQPENNLGKILKETVSTATAQIETVSLQEIIVGETIAAEDVASTRKDKNPETTTAAISMNQNESLHTTMIVISEKETEYLDMTDVKSAFANTEYMTQVAPICEQIRTESPTEEYLMIDKPVSGKAYSSHVPIETVSIVMQETAEKENIYKADIKPEEKIANIKLTETMPGASVLEIIPHDLENIYKLDTEPQTYTIESSITGHTIASKAEILVEQSAGKISSNLSKSSKAIVQQEALEELIVTETNVSEAERIRDEDASPIKQNAELQVCAQSENLTVTEITTVLTEEELLIKKLPNERRIVFDITEGHKIAETQEMILASNIRDFNVKAPATAAAKEERLPFESIVQSETIATETETEFQDKQAKTDTARISVDEIISVTMSSEILGEKEDILQIPKKPTEKKAEIQFAGHIIAEKSEVISSSSAGELMEIKPTSISTIFSNIPLEAIVTMETQPTEMETILKKNIIPSTMQANLSMIMEQSVQVSAVILEDKETECKPKEIPKTKTAEKTLMETHGVAETTIQIANFSTREIATSEAPLAAVAFPDHISFNSLVESQPVIQEGEEQFTPALIPKNKIVNIDIEEGKAIASIKHITPADRESIYIIGEQPCQHAASFDIDATHSVAETSAVAIEYSVGEVTIEKPNVKTVSSTHEVYQSLLVTEDMIQDQEKPFKSKFMPELHKIEKLSVEEGKRITSVTEIKIADKETPLEILQEDRSHSALSVIVPGYEVAERSEIITSSSTDEMKEVIVPTKVTALIGQKPFETVQFSEQILAEKEIDRIQETSLTKTKAHVVLDENRFVAITESTNAQDIEEEFAIMKFRHEAANLLMEGKEVVEQTEINLREELGELSSAIKPIVCEAHKTESTLEGIDVSEMVPQEQGAIFTDKFKPDKRNAEISFVEGKSITVDHILTQDKEEIMNIPRYEESMARIKLGKLGSFVESIQNTRELQEEKPLSSQATMIQTTMESIVKSETTPAEKEDIFECKFQFEGQKSKPQFESFTTVVITETASNEIEDILPKTITPKQHRAQLKLTGRETAEVLQIVTANTIEDFAKSTKLYEQRGKPGLEELSSVTVSEIISNETENLLTSKTIPKDGKANFNISGREVAETTEVTILSETKELSTERSEEQKSNQQINELIPLTISQVISSEAEDTLVSAKLLAEKMAQPNLFGRDIAETTLVLTMTNAEELIPKKETGKQKGTISLEEFMPLIVSQTESQETENVLTSPNMPTERTAQTSLYGRDVAETTEIMTALSLNKFVETEKPQIQKGKPNLEELLSLNIMQTISNETEALMPSTEMPTEKMAQTNLSGRDVAETSQVLTMMSTEEISNQVSPDQRNGKIQIEELSSLTISQILSHETEETFESSNAPDKLTAMPTMSSREIAETSQVFTVTNTEELSRPKSPTKQKGREIAQKVEVITAATVKQIPELKKKDDQKGKPNIEQMNSITISEVISTESEQELLSPEIPKQRKALPKLPSIEVVEMSEVLTVSNVEELAKSPALEKHTSKQNLEELMPLSIFEVAYTEAEKILLTPEKPTKQIAEKTMLGMRVAEKSQVFTSLTTDEMTEPAKSLIGKITPEQIPFESIQQIESIIHESEHSLLPDKKTPSTIAEVSFGISESVEIIQVTATEKETKEVVKSLDKATKQTAEQTMQSIYVAEKSQVITSSTTEDMTFVKPEIQKVTPEQIPFTSIQQIESILHESEHSLLPNKKTPSKKADILFCVSEGIEVFQVTATEKEAKKEIKSLEEANHQIAELSMLSIDVAEQSQVIASSTIENMIESVKPEIKKIIPEQIPFESIQQIESISHDRESLILPDKDKKVATTVADVSFRVSEGVEVIEVTTKEKETEEIVKLEEAIKQIAEQNILSMRVAEQSQVIVSSTSEEIIEFDKPEIKTITPKQIPFESIQHMESISNESEHTLLPDKKIPSKNANISFCVSEGVEIIQVTATEKETREVIESVKEATKQIAEQSLLSMSVAEKTQIVPSSTTDEIIESSKFEKKKIIPKQIPFESIQQIESIPHENERLLLLDKKTPTTKADISFRVSEGIEVIQVTATEKDTKEIVKGLEETTKQIAEKSILSMPVAQKSQIIASSITEEMIKSIKPETKRIIPEQIPFESIQQIESIPHEREHLLVPDRDTSVATADVTFHVSEGVKVIQVTATEEETKEVVKSLDKATKQIADQSMLSMSVVEQSQVVTSSTTEEMMESAQPKIKKIIPEQMPFESIQQIELIPHESEHLLLPDKETLSTKADVSFRVSEGIEVIQVTSSEEEIEKVAKNVGQVTEQVAEQSLLSMSVAEKTQVVPSSTTDEIIEFFKPEEKKIIAEQILFESIQQTESIPHESERMLVSDKKIPSVKADVSFRVSEDIEVIQVTTAEKETKDIVKSEELNKQVADQSMSSISVAEKIQVFTSSTTEEIREVSKPEVKKIIPEQIPFESVLQTESILHDSESLLLPDKKTPSTKADISFCISEGVKVIQVTAAEEETREVIKSVEEATKQLAEQNILSMPVAQKSQVITSSKTEEIIVSAKPEVKKIIPEQIPFEGIQQIEPISHESECLLIPNKRMTSATAGVSFRISEGVEVIQVIATEKETKEDVTNLEKVSKLIADQSMLSMAVAEKSDVITSSSTKKMMEFVKPDVKRITAEQIPFESVQQMKMIPHESEHSIITEKMVPGTSAEVSYHISEGVEVIQIIPTEKEANDVVKGLAKEVSAQEDIIKRKVALKTEIHSENIVSEFNVPKPDSKTAHNIKDENQGIIVTELQHITEIESNLPELVIPIVPKIASTSIEADYLEKIVETTETSEQHHITVTQHTTIHETKQPINESDTEIIEEYTTKFKTGTKENEMAAIKTKKTTIRKKKPKTKSEKDKIVIIEEEIEDIKSQVPSIPKKQFMHIEEVTGQIEIEEIVPTKIEELEETTENQEETKMTVQNKEIEEIVSTNIEELKKATENQEGIITAVQNGEIIIKEEGRLPLIIVTEGPVKEIIEEIILPISHTEFAKPIEEQDIKNQVTVTEEAIKGKKSKKTGQLPTTTVKEDTVEEIVKEIIFSPLQPEFAKSLEKGKYKKQVTVTEQAIERMKPKKIIKNKIIKLKGQKQQVCVTDETTIEEQGQLPTTTVTKGTIGEIVEEIVLPLPQPEFVKHFEEGEIKKQVLVTEAIEEKEPEKTSKEKIVKRKRQKQQMMKDTTIQKQRQLPVTVTESPIEEIVVKPILPLTQSKSTEHNGQKEIRKQVTKTEKIIKNKEPKTITKKEIIKRKEQVIEETTIDIKEQLPVITVPEGAVELIVEEIVLPLSPPKFVKPQEKEDIKVQTTLIENTIKGEKLKTITKKKIIKQKGQKQQMTQKTIVEQRQLPVTIVTEGPLEKIETVYSLPQSEFAQRFEGEEIRETDKIIMTEEVIEDKKPKDITKKKIIKQKQQGTQQTIIKMKDQLPVATIMESPEEDVIKETVLALSQSEFAKPFEEKKIKKQIIVTKEITEGEKSKKIIKHKGQKQQVTEETVDKNELPIITVTEGLADKISKETLPLSHLEFVKPHEKEKIREQTIVIETVVKKKPKNITKKQIIKHKEQELQVIEEVTMEENGKSPVTSITVSPIEEIVEKTLLHPDYVKFIEEENMKDDTSLKKLVKEEKPKIIKKKIITVNEDKEKQEAKITNLHADTTPKIHIKHDGLIKYKISKKTLEGTREESLYQEEESIYKMPEETLEQIVTKEIDFQKAQPLVDKEESVEIIKIDLKKAPVEEERISIIEENENIKKPTQKIIKTKKLPKKKDEHVKAIEEIKPEKIVEMPTKEIIEKKAHIKETADVLEQVVEEIQTDMPKKEKVKVIVEDKKNTVTVTKIDAQKLIVKVPEEKIDVEKEIIETVEIPATKIIEKIILDKPQMEQAQTIFNTREGIEVMQILTEFSVAKFTEVEAIPREAAMYEIKKEESPLKTILREEVNTIPVQEQITIEITQEILNKKPKEEKIKLTIIPKEGIEVTEAIPDTSTEDLLEMIKPIKETIFPMKEEEPQVDIKKVTVKKPKRIKSIHAKDRLEEAIEDIKMKKPKKEKATKNVLLQESVEISEVTTEIVPEEFITEKTFVEEEAKSSVLPIENIETTKVNLAIADVEIIKKKKIKPSRTDIKKEKEKKLFPIEKEEVTQEKIILSQPKLEQIQIENITPKTTEVTEIIPKVKMEDTLKEKKKEKSKDELKEVKTIYPEKMKEFEKPKEEIESTVEEKPIDLKPIEKIKEKKVIKKKMKKTAKKDNIEEWIEPEYERPVLEPMPEKIQWESIKKKKEKEILPESIQKLVPQKIERKQIKPTKLKYIEPLQEIVQFGTIKLKKAPVVKKKEIIESTFPKIMLRSRITFINDYPAQLQVPKVTYIEKNPTQAGILSRNTDEALQIIKKKYKKPKILEKDLVKLEKLDKEFKELKKVPLEQIEDKSIYERTPKKSQETFQEPQKLITGKGEIKQEHEIIPEEIKLKKIPIKKLEQITENKETPKIKESVEDTSLKKVQQPQEIFTYDEFKPIQFDKPEIEKYIPEEFEISKKPKPEPDSKPYKPLKSKKPEQDMEQIPLIKGIPKPQEPKEEPEIKFRIPTSEKSEDEPKIITLKGWTETKPKEKSTEEHPTKDKTLPTTPKDTDDYTVKQKKKPKKIKEEEIKSQDSNENNISKHISEENQDISTEELIIKKPRKKSEPKEKQVVIEEKVVLEKPKQEIPKEEIADEVTIKKLVVEEGKEDVKEVTEEVTLKKKPKKKPATEESTAEITVKKPVPQEKEQIPEEISEKVVLEKPKQEIPKEEIADEVTIKKLIVEEGKKDVKEVAEEVTLKKKPKKKHATEESAAEITVKKPVPEEKEQIPEEILEKVVLKKPKQEIPKEEIADEVTIKKLVVEEGKEDVKEVTEEVTLKKKPKKKPATDESAAEITVKKPIPEEKEQILEEISEKVVLEKPKQEIPKEEIADEVTIKKLVIEEGKEDVKEVAEEVTLEKKPKKKPATEKSAAEITVKKPVPEEKEQMPEEISEKVVLKKPEQEIPKEEIADEVTIKKLVAEEGKEDVKEVTEEVTLKKKPKKKPATEESAAEITVKKPVPKKEEQIPEEISEIVILKKPEQEIPKEEITDEVIIKKLIAEEGKEDVKEVTEEITLKKKPKKKLVTEESATEITVKKPKHIVEERKEDVPEEITETTADILLRENEPIPKTKDEVTEELIIQKIEIIKQPEEVIEEFTLKRKPPKKVPKPIEEIYEDITLRKLRPKKKSILDIKEVTEVENVTFKPRTTKRKEDVEQEFKISLNTYEEEDISMSGKVRLKPKRRPLTYSEETGEETIKIIKEIINESEEEGREEYSIDELDIDEMNIPLRRKKKEQKAPYIVEEIEDDIKLQLNRDRKYSYEEADAESLAMKLKSKRPVSTFEEEKASLSITKKEEISEEVEELEYVVREGDTMFSICSYIAETEEAINLVEGEKVYIIDYTNQDWWFVKKHVTEEKGWVPMQYLLDETRYTIYLQHKLHEKIDRLPIFEKPIPGDKALAPRFIEKLQPIHTLDGYTVQFECQVEGIPRPQITWFRQTAIIKPSTDFQIYYDEDNVATLIIREVFPEDAGTFTCVAKNAAGFASSTTELIVEAPLSDHGSDITGLSRKSLSRESSLADILEGIPPTFSRKPKAKYVHEGDDVILECRLVAIPEPEITWHHKDIPVVSQQNINIAFESDMHMYCSVISFTKIQKKQEGRYKIIAKNREGEATIEIPIKVKTGKSEPPEILEPLQSYIVKEGETVVLSTQIVGNPSPKITWYKDGKPVKDSQLKQDGHVNTLNLIQPQLVDSGEYSVTAINDIGKVETRATLTVEKVPSGAPEPPLFTKRFQEVIVPEKGTFKLIAKVTGNPVPEVIWLRNNKLLDKSINIIENYDGENILLEIKNADSEVDAGDYKCVASNPVGKVSHGAKVTVDVAKVFFTRNLQNEITVNEYKTLELNCETSHTVSTVWWHNDKEISGMDHREVIQEGRLHKLLIKKSSLSDAGTYKCTVKNQMTFSNVIVKATKPEFIKKLQDFEVKERDVAILEVEITSQTADVTWRKDGELLMPNKEKLVFMKDGTIRKLYIRNASVHDEGEYTCALLDQECTAEVTVVELPPEIIIKMQDLTIATGEKGTFDIELTKGDALVRWFKDGQELQFSEHVRLSIDGKRQKLKIYDTEVEDAGIYSCQVGNQTSSARLTVEESEVDFIKKLPNITLVPLNTDATFLIELSRADVLVTWLKKNETIDCAQSSKYNVIDEGNIKKFIVRNCTTEDIAEYTAAIANVKTSSQLKIEVIETSPKIHLDTLKKYKTMKGDDIDIVVKFTAKPIPIDEWTVNDRILKKSKRIIPSIDECSAILIIRDIQEKDRGDYNLKLTNPHGEDTIEINVIVVQVPSAPGIPEPLVITDNSITLHWKKPDTDGHSSIIEYILEYREKTVTLWNRITETIIDTTYKLTNLITDKEYTFRVTAVNEAGPGEASLNTPYLRISKLSASEPPTILEALKSIIIGLEEAVTLSCVIGGVPTPRITWLKDGKAFENSDITYENHVAKYIIRKTTETSSATFTVKAQNDVGMAETSCQLKIQESPKITCDENLRKQKLTVGSKWKAEIYFSGFPKPEVTWMINNKTIIDKRISIETKKNTSIIMISSLVRNDTAIYTVKASNEAGSSSMECHLRVIDKPSKPQGPIIAKEIRQDRVTIEWRPPIDDGGVELERYTIEKCEMNKKVWTKVGDVDKEVENFCVQKLQQDVNYLFRIVVRNSVGFSDPLESEPIQTRISFETPGPPRGPLQVFGMTKTLFTIKWEPPENDGGTPIIKYIIEMKETSKKTWQKIASTKGEVTNVTISDLKPDTSYNFQIIAKNSIGTGPPYIAEEVITTGQQPKLIKLTENSIYALLGIFPPTKMLAIKTPPSCPLNVRATNITSKSVTLNWSPPTTTGGVELTGYVIEKRPLIGKGARWSKVVTLDATTSQYCIENLKESEFLFRIFAENSLGLSIPTNSEPITLKTHANVPSSPTAPLEMRQIAANTMVIEWGRPESDGGASLEVYKIAIRDVKKTMWMEVGRVSADIQKLNIRDLQENHEYLVRIFARNEIGFSDHLESEEPFKIVPTSELSYVEPVAETMDKGETTSISFSTENTSSWLREHNMDADIHSYARARLLRKDEYFFRIWHYAKKLFE</sequence>
<evidence type="ECO:0000313" key="16">
    <source>
        <dbReference type="EMBL" id="KYM95733.1"/>
    </source>
</evidence>
<feature type="domain" description="SH3" evidence="13">
    <location>
        <begin position="6088"/>
        <end position="6149"/>
    </location>
</feature>
<feature type="domain" description="Fibronectin type-III" evidence="15">
    <location>
        <begin position="7668"/>
        <end position="7767"/>
    </location>
</feature>
<evidence type="ECO:0000259" key="15">
    <source>
        <dbReference type="PROSITE" id="PS50853"/>
    </source>
</evidence>
<dbReference type="InterPro" id="IPR003598">
    <property type="entry name" value="Ig_sub2"/>
</dbReference>
<dbReference type="InterPro" id="IPR013783">
    <property type="entry name" value="Ig-like_fold"/>
</dbReference>
<accession>A0A151I9J5</accession>
<feature type="region of interest" description="Disordered" evidence="12">
    <location>
        <begin position="5480"/>
        <end position="5505"/>
    </location>
</feature>
<keyword evidence="7" id="KW-1015">Disulfide bond</keyword>
<dbReference type="SUPFAM" id="SSF48726">
    <property type="entry name" value="Immunoglobulin"/>
    <property type="match status" value="11"/>
</dbReference>
<dbReference type="InterPro" id="IPR050964">
    <property type="entry name" value="Striated_Muscle_Regulatory"/>
</dbReference>
<proteinExistence type="inferred from homology"/>